<keyword evidence="10" id="KW-1185">Reference proteome</keyword>
<dbReference type="GO" id="GO:0005886">
    <property type="term" value="C:plasma membrane"/>
    <property type="evidence" value="ECO:0007669"/>
    <property type="project" value="UniProtKB-SubCell"/>
</dbReference>
<keyword evidence="4 8" id="KW-1133">Transmembrane helix</keyword>
<gene>
    <name evidence="9" type="ORF">RI129_006605</name>
</gene>
<dbReference type="InterPro" id="IPR052192">
    <property type="entry name" value="Insect_Ionotropic_Sensory_Rcpt"/>
</dbReference>
<comment type="caution">
    <text evidence="9">The sequence shown here is derived from an EMBL/GenBank/DDBJ whole genome shotgun (WGS) entry which is preliminary data.</text>
</comment>
<proteinExistence type="predicted"/>
<keyword evidence="7" id="KW-0325">Glycoprotein</keyword>
<evidence type="ECO:0000256" key="1">
    <source>
        <dbReference type="ARBA" id="ARBA00004651"/>
    </source>
</evidence>
<evidence type="ECO:0000256" key="5">
    <source>
        <dbReference type="ARBA" id="ARBA00023136"/>
    </source>
</evidence>
<keyword evidence="5 8" id="KW-0472">Membrane</keyword>
<feature type="transmembrane region" description="Helical" evidence="8">
    <location>
        <begin position="251"/>
        <end position="277"/>
    </location>
</feature>
<evidence type="ECO:0000313" key="10">
    <source>
        <dbReference type="Proteomes" id="UP001329430"/>
    </source>
</evidence>
<keyword evidence="2" id="KW-1003">Cell membrane</keyword>
<comment type="subcellular location">
    <subcellularLocation>
        <location evidence="1">Cell membrane</location>
        <topology evidence="1">Multi-pass membrane protein</topology>
    </subcellularLocation>
</comment>
<dbReference type="AlphaFoldDB" id="A0AAN7ZGB5"/>
<name>A0AAN7ZGB5_9COLE</name>
<accession>A0AAN7ZGB5</accession>
<feature type="transmembrane region" description="Helical" evidence="8">
    <location>
        <begin position="21"/>
        <end position="41"/>
    </location>
</feature>
<dbReference type="PANTHER" id="PTHR42643">
    <property type="entry name" value="IONOTROPIC RECEPTOR 20A-RELATED"/>
    <property type="match status" value="1"/>
</dbReference>
<dbReference type="EMBL" id="JAVRBK010000004">
    <property type="protein sequence ID" value="KAK5645305.1"/>
    <property type="molecule type" value="Genomic_DNA"/>
</dbReference>
<evidence type="ECO:0000256" key="3">
    <source>
        <dbReference type="ARBA" id="ARBA00022692"/>
    </source>
</evidence>
<dbReference type="Gene3D" id="1.10.287.70">
    <property type="match status" value="1"/>
</dbReference>
<feature type="transmembrane region" description="Helical" evidence="8">
    <location>
        <begin position="194"/>
        <end position="214"/>
    </location>
</feature>
<reference evidence="9 10" key="1">
    <citation type="journal article" date="2024" name="Insects">
        <title>An Improved Chromosome-Level Genome Assembly of the Firefly Pyrocoelia pectoralis.</title>
        <authorList>
            <person name="Fu X."/>
            <person name="Meyer-Rochow V.B."/>
            <person name="Ballantyne L."/>
            <person name="Zhu X."/>
        </authorList>
    </citation>
    <scope>NUCLEOTIDE SEQUENCE [LARGE SCALE GENOMIC DNA]</scope>
    <source>
        <strain evidence="9">XCY_ONT2</strain>
    </source>
</reference>
<organism evidence="9 10">
    <name type="scientific">Pyrocoelia pectoralis</name>
    <dbReference type="NCBI Taxonomy" id="417401"/>
    <lineage>
        <taxon>Eukaryota</taxon>
        <taxon>Metazoa</taxon>
        <taxon>Ecdysozoa</taxon>
        <taxon>Arthropoda</taxon>
        <taxon>Hexapoda</taxon>
        <taxon>Insecta</taxon>
        <taxon>Pterygota</taxon>
        <taxon>Neoptera</taxon>
        <taxon>Endopterygota</taxon>
        <taxon>Coleoptera</taxon>
        <taxon>Polyphaga</taxon>
        <taxon>Elateriformia</taxon>
        <taxon>Elateroidea</taxon>
        <taxon>Lampyridae</taxon>
        <taxon>Lampyrinae</taxon>
        <taxon>Pyrocoelia</taxon>
    </lineage>
</organism>
<evidence type="ECO:0000256" key="7">
    <source>
        <dbReference type="ARBA" id="ARBA00023180"/>
    </source>
</evidence>
<evidence type="ECO:0000256" key="4">
    <source>
        <dbReference type="ARBA" id="ARBA00022989"/>
    </source>
</evidence>
<feature type="transmembrane region" description="Helical" evidence="8">
    <location>
        <begin position="226"/>
        <end position="245"/>
    </location>
</feature>
<evidence type="ECO:0000256" key="2">
    <source>
        <dbReference type="ARBA" id="ARBA00022475"/>
    </source>
</evidence>
<evidence type="ECO:0000256" key="6">
    <source>
        <dbReference type="ARBA" id="ARBA00023170"/>
    </source>
</evidence>
<sequence length="448" mass="52195">MRYRRLGNLKILVITNMTNASLIFEMFWSYGINNVIVLFYGQGISKLSMCDRYSPENACGKSANSIIYQNCEDQVTFSFTNLIRQMNKCPITYIYAGDQIYARPRIFPTAAYIFSVIYELSIRRNGTFRHAIYDNPWRTMMFSSDKTNIIITWIRSKLNGYTVTEPLVRIDNVWLVPKAEEISNLNAFVKVFKWNVWVAVGVTLISTWLTWFLIISWNGRFTFEKLGLAFMNVWSLTICGCIAQFPRLFALRIILLLYLIYVIHIQCAFTSNMATILTTPRYGFQIRNLEELAESGLPIYVPTPFKEEYFNLNDTNHQSLYTRLQKQLHPLDNRSEYRRVLTGFNHYRNYAVLTSEEDLRKLEKELSKKIDVYQILDNSMIGVATIRLALPTDHYFAPTLNSLVSELVESGIGDRLKYYFERECFTKNVLNSNKVQRVLGIKSHLVCV</sequence>
<evidence type="ECO:0000256" key="8">
    <source>
        <dbReference type="SAM" id="Phobius"/>
    </source>
</evidence>
<dbReference type="Proteomes" id="UP001329430">
    <property type="component" value="Chromosome 4"/>
</dbReference>
<protein>
    <submittedName>
        <fullName evidence="9">Uncharacterized protein</fullName>
    </submittedName>
</protein>
<keyword evidence="6" id="KW-0675">Receptor</keyword>
<evidence type="ECO:0000313" key="9">
    <source>
        <dbReference type="EMBL" id="KAK5645305.1"/>
    </source>
</evidence>
<keyword evidence="3 8" id="KW-0812">Transmembrane</keyword>
<dbReference type="PANTHER" id="PTHR42643:SF38">
    <property type="entry name" value="IONOTROPIC RECEPTOR 100A"/>
    <property type="match status" value="1"/>
</dbReference>